<dbReference type="RefSeq" id="WP_425465937.1">
    <property type="nucleotide sequence ID" value="NZ_VFPG01000002.1"/>
</dbReference>
<gene>
    <name evidence="2" type="ORF">FB390_5609</name>
</gene>
<dbReference type="Proteomes" id="UP000316331">
    <property type="component" value="Unassembled WGS sequence"/>
</dbReference>
<organism evidence="2 3">
    <name type="scientific">Nocardia bhagyanarayanae</name>
    <dbReference type="NCBI Taxonomy" id="1215925"/>
    <lineage>
        <taxon>Bacteria</taxon>
        <taxon>Bacillati</taxon>
        <taxon>Actinomycetota</taxon>
        <taxon>Actinomycetes</taxon>
        <taxon>Mycobacteriales</taxon>
        <taxon>Nocardiaceae</taxon>
        <taxon>Nocardia</taxon>
    </lineage>
</organism>
<dbReference type="InterPro" id="IPR021678">
    <property type="entry name" value="DUF3263"/>
</dbReference>
<name>A0A543EV48_9NOCA</name>
<evidence type="ECO:0000313" key="2">
    <source>
        <dbReference type="EMBL" id="TQM25458.1"/>
    </source>
</evidence>
<sequence length="87" mass="9793">MSPFEHEILEFAAAWAPYGGNDDEAFVRFGLRPREFHIRLMRLLGSPAARALSNSTVAELRDQCVDRLTRASPGRAGSNRRPEARRP</sequence>
<dbReference type="AlphaFoldDB" id="A0A543EV48"/>
<comment type="caution">
    <text evidence="2">The sequence shown here is derived from an EMBL/GenBank/DDBJ whole genome shotgun (WGS) entry which is preliminary data.</text>
</comment>
<dbReference type="EMBL" id="VFPG01000002">
    <property type="protein sequence ID" value="TQM25458.1"/>
    <property type="molecule type" value="Genomic_DNA"/>
</dbReference>
<dbReference type="Pfam" id="PF11662">
    <property type="entry name" value="DUF3263"/>
    <property type="match status" value="1"/>
</dbReference>
<accession>A0A543EV48</accession>
<protein>
    <submittedName>
        <fullName evidence="2">Uncharacterized protein DUF3263</fullName>
    </submittedName>
</protein>
<reference evidence="2 3" key="1">
    <citation type="submission" date="2019-06" db="EMBL/GenBank/DDBJ databases">
        <title>Sequencing the genomes of 1000 actinobacteria strains.</title>
        <authorList>
            <person name="Klenk H.-P."/>
        </authorList>
    </citation>
    <scope>NUCLEOTIDE SEQUENCE [LARGE SCALE GENOMIC DNA]</scope>
    <source>
        <strain evidence="2 3">DSM 103495</strain>
    </source>
</reference>
<proteinExistence type="predicted"/>
<evidence type="ECO:0000313" key="3">
    <source>
        <dbReference type="Proteomes" id="UP000316331"/>
    </source>
</evidence>
<feature type="region of interest" description="Disordered" evidence="1">
    <location>
        <begin position="68"/>
        <end position="87"/>
    </location>
</feature>
<evidence type="ECO:0000256" key="1">
    <source>
        <dbReference type="SAM" id="MobiDB-lite"/>
    </source>
</evidence>
<keyword evidence="3" id="KW-1185">Reference proteome</keyword>